<dbReference type="InterPro" id="IPR000873">
    <property type="entry name" value="AMP-dep_synth/lig_dom"/>
</dbReference>
<name>A0ABS8B1B0_9ACTN</name>
<keyword evidence="4" id="KW-1185">Reference proteome</keyword>
<evidence type="ECO:0000313" key="3">
    <source>
        <dbReference type="EMBL" id="MCB5178392.1"/>
    </source>
</evidence>
<dbReference type="Gene3D" id="3.30.300.30">
    <property type="match status" value="1"/>
</dbReference>
<feature type="region of interest" description="Disordered" evidence="1">
    <location>
        <begin position="503"/>
        <end position="533"/>
    </location>
</feature>
<dbReference type="RefSeq" id="WP_226724921.1">
    <property type="nucleotide sequence ID" value="NZ_JAJAUY010000007.1"/>
</dbReference>
<dbReference type="InterPro" id="IPR020845">
    <property type="entry name" value="AMP-binding_CS"/>
</dbReference>
<dbReference type="EMBL" id="JAJAUY010000007">
    <property type="protein sequence ID" value="MCB5178392.1"/>
    <property type="molecule type" value="Genomic_DNA"/>
</dbReference>
<dbReference type="InterPro" id="IPR045851">
    <property type="entry name" value="AMP-bd_C_sf"/>
</dbReference>
<organism evidence="3 4">
    <name type="scientific">Streptomyces antimicrobicus</name>
    <dbReference type="NCBI Taxonomy" id="2883108"/>
    <lineage>
        <taxon>Bacteria</taxon>
        <taxon>Bacillati</taxon>
        <taxon>Actinomycetota</taxon>
        <taxon>Actinomycetes</taxon>
        <taxon>Kitasatosporales</taxon>
        <taxon>Streptomycetaceae</taxon>
        <taxon>Streptomyces</taxon>
    </lineage>
</organism>
<dbReference type="InterPro" id="IPR042099">
    <property type="entry name" value="ANL_N_sf"/>
</dbReference>
<protein>
    <submittedName>
        <fullName evidence="3">AMP-binding protein</fullName>
    </submittedName>
</protein>
<dbReference type="Gene3D" id="3.40.50.12780">
    <property type="entry name" value="N-terminal domain of ligase-like"/>
    <property type="match status" value="1"/>
</dbReference>
<evidence type="ECO:0000313" key="4">
    <source>
        <dbReference type="Proteomes" id="UP001199054"/>
    </source>
</evidence>
<reference evidence="3 4" key="1">
    <citation type="submission" date="2021-10" db="EMBL/GenBank/DDBJ databases">
        <title>Streptomyces sp. strain SMC 277, a novel streptomycete isolated from soil.</title>
        <authorList>
            <person name="Chanama M."/>
        </authorList>
    </citation>
    <scope>NUCLEOTIDE SEQUENCE [LARGE SCALE GENOMIC DNA]</scope>
    <source>
        <strain evidence="3 4">SMC 277</strain>
    </source>
</reference>
<feature type="domain" description="AMP-dependent synthetase/ligase" evidence="2">
    <location>
        <begin position="19"/>
        <end position="357"/>
    </location>
</feature>
<evidence type="ECO:0000256" key="1">
    <source>
        <dbReference type="SAM" id="MobiDB-lite"/>
    </source>
</evidence>
<dbReference type="SUPFAM" id="SSF56801">
    <property type="entry name" value="Acetyl-CoA synthetase-like"/>
    <property type="match status" value="1"/>
</dbReference>
<sequence length="533" mass="55685">MPPENDPAAGARLLHTAVTRQARIRPHAPALVDGAERVDYRTLDHAADTYATALRALGVGPGDLVPVGLPRGARLIAVLLAVLKCGAGYAALDPAQPGHRLRESVSRLGGPVLVASGALAETAGAGAGRARWAPPQETLAEAARRRTGPVRTEVPATSVASVFFTSGTTGRPKGVLSPHAATLRLFGDRPIAGLGPGRVMAQAAPTAWDAFSLEVWGPLTTGGTCVLAGTDRLLPDDLRRLRGHHGVDTLWLTSALFNLFVDEDVDSFRGLRTVLTGGEALSPAHVRAFLARHPDTVLVNGYGPVESCVFATTHTVRPEDCDLPHGIPIGRPVPGTRTHLVDGEIWLTGDGLAEGYLADPLATRAAFTALTEDGVRRRAYRTGDRGAYDRGGVLHFLGRSDRQVKIAGHRLEPAGIERVAATVPGIRHCHVLPVPGSGPAAAPDHLALFYTSWSQDLTAADIRRALAERLPHYSVPAAVYRVPYLPVTPHGKVDPAALLSSLSSLSAPSPSASPSAAPSAASSAPPTAARSTA</sequence>
<dbReference type="PROSITE" id="PS00455">
    <property type="entry name" value="AMP_BINDING"/>
    <property type="match status" value="1"/>
</dbReference>
<accession>A0ABS8B1B0</accession>
<dbReference type="Pfam" id="PF00501">
    <property type="entry name" value="AMP-binding"/>
    <property type="match status" value="1"/>
</dbReference>
<dbReference type="Proteomes" id="UP001199054">
    <property type="component" value="Unassembled WGS sequence"/>
</dbReference>
<evidence type="ECO:0000259" key="2">
    <source>
        <dbReference type="Pfam" id="PF00501"/>
    </source>
</evidence>
<gene>
    <name evidence="3" type="ORF">LG632_03185</name>
</gene>
<proteinExistence type="predicted"/>
<dbReference type="PANTHER" id="PTHR45527:SF1">
    <property type="entry name" value="FATTY ACID SYNTHASE"/>
    <property type="match status" value="1"/>
</dbReference>
<comment type="caution">
    <text evidence="3">The sequence shown here is derived from an EMBL/GenBank/DDBJ whole genome shotgun (WGS) entry which is preliminary data.</text>
</comment>
<dbReference type="PANTHER" id="PTHR45527">
    <property type="entry name" value="NONRIBOSOMAL PEPTIDE SYNTHETASE"/>
    <property type="match status" value="1"/>
</dbReference>